<evidence type="ECO:0000256" key="1">
    <source>
        <dbReference type="SAM" id="MobiDB-lite"/>
    </source>
</evidence>
<evidence type="ECO:0000256" key="2">
    <source>
        <dbReference type="SAM" id="Phobius"/>
    </source>
</evidence>
<organism evidence="3 4">
    <name type="scientific">Calycina marina</name>
    <dbReference type="NCBI Taxonomy" id="1763456"/>
    <lineage>
        <taxon>Eukaryota</taxon>
        <taxon>Fungi</taxon>
        <taxon>Dikarya</taxon>
        <taxon>Ascomycota</taxon>
        <taxon>Pezizomycotina</taxon>
        <taxon>Leotiomycetes</taxon>
        <taxon>Helotiales</taxon>
        <taxon>Pezizellaceae</taxon>
        <taxon>Calycina</taxon>
    </lineage>
</organism>
<evidence type="ECO:0000313" key="4">
    <source>
        <dbReference type="Proteomes" id="UP000887226"/>
    </source>
</evidence>
<keyword evidence="2" id="KW-0812">Transmembrane</keyword>
<feature type="compositionally biased region" description="Basic and acidic residues" evidence="1">
    <location>
        <begin position="123"/>
        <end position="145"/>
    </location>
</feature>
<keyword evidence="4" id="KW-1185">Reference proteome</keyword>
<keyword evidence="2" id="KW-0472">Membrane</keyword>
<gene>
    <name evidence="3" type="ORF">BJ878DRAFT_539820</name>
</gene>
<feature type="transmembrane region" description="Helical" evidence="2">
    <location>
        <begin position="57"/>
        <end position="81"/>
    </location>
</feature>
<dbReference type="EMBL" id="MU253788">
    <property type="protein sequence ID" value="KAG9246923.1"/>
    <property type="molecule type" value="Genomic_DNA"/>
</dbReference>
<protein>
    <recommendedName>
        <fullName evidence="5">Transmembrane protein</fullName>
    </recommendedName>
</protein>
<dbReference type="AlphaFoldDB" id="A0A9P7Z7B5"/>
<dbReference type="Proteomes" id="UP000887226">
    <property type="component" value="Unassembled WGS sequence"/>
</dbReference>
<name>A0A9P7Z7B5_9HELO</name>
<proteinExistence type="predicted"/>
<keyword evidence="2" id="KW-1133">Transmembrane helix</keyword>
<feature type="region of interest" description="Disordered" evidence="1">
    <location>
        <begin position="109"/>
        <end position="174"/>
    </location>
</feature>
<evidence type="ECO:0000313" key="3">
    <source>
        <dbReference type="EMBL" id="KAG9246923.1"/>
    </source>
</evidence>
<dbReference type="OrthoDB" id="5425637at2759"/>
<reference evidence="3" key="1">
    <citation type="journal article" date="2021" name="IMA Fungus">
        <title>Genomic characterization of three marine fungi, including Emericellopsis atlantica sp. nov. with signatures of a generalist lifestyle and marine biomass degradation.</title>
        <authorList>
            <person name="Hagestad O.C."/>
            <person name="Hou L."/>
            <person name="Andersen J.H."/>
            <person name="Hansen E.H."/>
            <person name="Altermark B."/>
            <person name="Li C."/>
            <person name="Kuhnert E."/>
            <person name="Cox R.J."/>
            <person name="Crous P.W."/>
            <person name="Spatafora J.W."/>
            <person name="Lail K."/>
            <person name="Amirebrahimi M."/>
            <person name="Lipzen A."/>
            <person name="Pangilinan J."/>
            <person name="Andreopoulos W."/>
            <person name="Hayes R.D."/>
            <person name="Ng V."/>
            <person name="Grigoriev I.V."/>
            <person name="Jackson S.A."/>
            <person name="Sutton T.D.S."/>
            <person name="Dobson A.D.W."/>
            <person name="Rama T."/>
        </authorList>
    </citation>
    <scope>NUCLEOTIDE SEQUENCE</scope>
    <source>
        <strain evidence="3">TRa3180A</strain>
    </source>
</reference>
<sequence>MSASSVSSFFHALATTTPQQPGDDPVAGDVGSTADAGDSDAGASGSSSGSFTLSQGAIIGIAVAVSFVALFGIASSVLWYVAKKRSWEVRKTIRRSARKVATALTPRRTAFPKDIQKRRSKMSKIDEVPPTPRLREDFGDIEKGSRHGNSTKISSFELSEPPKKSKWAQQQQKR</sequence>
<feature type="region of interest" description="Disordered" evidence="1">
    <location>
        <begin position="14"/>
        <end position="47"/>
    </location>
</feature>
<feature type="compositionally biased region" description="Low complexity" evidence="1">
    <location>
        <begin position="27"/>
        <end position="47"/>
    </location>
</feature>
<comment type="caution">
    <text evidence="3">The sequence shown here is derived from an EMBL/GenBank/DDBJ whole genome shotgun (WGS) entry which is preliminary data.</text>
</comment>
<accession>A0A9P7Z7B5</accession>
<feature type="compositionally biased region" description="Polar residues" evidence="1">
    <location>
        <begin position="147"/>
        <end position="157"/>
    </location>
</feature>
<evidence type="ECO:0008006" key="5">
    <source>
        <dbReference type="Google" id="ProtNLM"/>
    </source>
</evidence>